<accession>A0A0M4MF39</accession>
<organism evidence="3 4">
    <name type="scientific">Altererythrobacter epoxidivorans</name>
    <dbReference type="NCBI Taxonomy" id="361183"/>
    <lineage>
        <taxon>Bacteria</taxon>
        <taxon>Pseudomonadati</taxon>
        <taxon>Pseudomonadota</taxon>
        <taxon>Alphaproteobacteria</taxon>
        <taxon>Sphingomonadales</taxon>
        <taxon>Erythrobacteraceae</taxon>
        <taxon>Altererythrobacter</taxon>
    </lineage>
</organism>
<evidence type="ECO:0000256" key="2">
    <source>
        <dbReference type="SAM" id="SignalP"/>
    </source>
</evidence>
<protein>
    <submittedName>
        <fullName evidence="3">Uncharacterized protein</fullName>
    </submittedName>
</protein>
<evidence type="ECO:0000256" key="1">
    <source>
        <dbReference type="SAM" id="MobiDB-lite"/>
    </source>
</evidence>
<dbReference type="STRING" id="361183.AMC99_00443"/>
<feature type="signal peptide" evidence="2">
    <location>
        <begin position="1"/>
        <end position="17"/>
    </location>
</feature>
<dbReference type="AlphaFoldDB" id="A0A0M4MF39"/>
<keyword evidence="2" id="KW-0732">Signal</keyword>
<dbReference type="KEGG" id="aep:AMC99_00443"/>
<proteinExistence type="predicted"/>
<dbReference type="PATRIC" id="fig|361183.4.peg.438"/>
<sequence length="55" mass="5994">MSKQLALSSAFATLAMAAMVLTHTPSRFDRQESEGYGPVQAELSLPDLPQPSFIR</sequence>
<dbReference type="Proteomes" id="UP000057938">
    <property type="component" value="Chromosome"/>
</dbReference>
<feature type="chain" id="PRO_5005798671" evidence="2">
    <location>
        <begin position="18"/>
        <end position="55"/>
    </location>
</feature>
<dbReference type="EMBL" id="CP012669">
    <property type="protein sequence ID" value="ALE15755.1"/>
    <property type="molecule type" value="Genomic_DNA"/>
</dbReference>
<name>A0A0M4MF39_9SPHN</name>
<reference evidence="3 4" key="1">
    <citation type="submission" date="2015-09" db="EMBL/GenBank/DDBJ databases">
        <title>Complete genome sequence of a benzo[a]pyrene-degrading bacterium Altererythrobacter epoxidivorans CGMCC 1.7731T.</title>
        <authorList>
            <person name="Li Z."/>
            <person name="Cheng H."/>
            <person name="Huo Y."/>
            <person name="Xu X."/>
        </authorList>
    </citation>
    <scope>NUCLEOTIDE SEQUENCE [LARGE SCALE GENOMIC DNA]</scope>
    <source>
        <strain evidence="3 4">CGMCC 1.7731</strain>
    </source>
</reference>
<keyword evidence="4" id="KW-1185">Reference proteome</keyword>
<evidence type="ECO:0000313" key="3">
    <source>
        <dbReference type="EMBL" id="ALE15755.1"/>
    </source>
</evidence>
<gene>
    <name evidence="3" type="ORF">AMC99_00443</name>
</gene>
<feature type="region of interest" description="Disordered" evidence="1">
    <location>
        <begin position="29"/>
        <end position="55"/>
    </location>
</feature>
<evidence type="ECO:0000313" key="4">
    <source>
        <dbReference type="Proteomes" id="UP000057938"/>
    </source>
</evidence>